<accession>A0A6G8F2L5</accession>
<dbReference type="EMBL" id="MN990731">
    <property type="protein sequence ID" value="QIM10550.1"/>
    <property type="molecule type" value="Genomic_DNA"/>
</dbReference>
<dbReference type="InterPro" id="IPR007236">
    <property type="entry name" value="SlyX"/>
</dbReference>
<dbReference type="Pfam" id="PF04102">
    <property type="entry name" value="SlyX"/>
    <property type="match status" value="1"/>
</dbReference>
<dbReference type="AlphaFoldDB" id="A0A6G8F2L5"/>
<protein>
    <submittedName>
        <fullName evidence="1">Protein SlyX</fullName>
    </submittedName>
</protein>
<gene>
    <name evidence="1" type="primary">slyX</name>
    <name evidence="1" type="ORF">PlAlph_4420</name>
</gene>
<dbReference type="PANTHER" id="PTHR36508">
    <property type="entry name" value="PROTEIN SLYX"/>
    <property type="match status" value="1"/>
</dbReference>
<reference evidence="1" key="1">
    <citation type="journal article" date="2020" name="J. ISSAAS">
        <title>Lactobacilli and other gastrointestinal microbiota of Peromyscus leucopus, reservoir host for agents of Lyme disease and other zoonoses in North America.</title>
        <authorList>
            <person name="Milovic A."/>
            <person name="Bassam K."/>
            <person name="Shao H."/>
            <person name="Chatzistamou I."/>
            <person name="Tufts D.M."/>
            <person name="Diuk-Wasser M."/>
            <person name="Barbour A.G."/>
        </authorList>
    </citation>
    <scope>NUCLEOTIDE SEQUENCE</scope>
    <source>
        <strain evidence="1">LL90</strain>
    </source>
</reference>
<name>A0A6G8F2L5_9PROT</name>
<evidence type="ECO:0000313" key="1">
    <source>
        <dbReference type="EMBL" id="QIM10550.1"/>
    </source>
</evidence>
<proteinExistence type="predicted"/>
<dbReference type="PANTHER" id="PTHR36508:SF1">
    <property type="entry name" value="PROTEIN SLYX"/>
    <property type="match status" value="1"/>
</dbReference>
<organism evidence="1">
    <name type="scientific">uncultured Alphaproteobacteria bacterium</name>
    <dbReference type="NCBI Taxonomy" id="91750"/>
    <lineage>
        <taxon>Bacteria</taxon>
        <taxon>Pseudomonadati</taxon>
        <taxon>Pseudomonadota</taxon>
        <taxon>Alphaproteobacteria</taxon>
        <taxon>environmental samples</taxon>
    </lineage>
</organism>
<sequence>MEDKILEQRLIDIEINLSNQEKMLDELNSVVIEQGKTIDLLRRQNKFLLEALKEDAVKPLSEETPPPHY</sequence>
<dbReference type="Gene3D" id="1.20.5.300">
    <property type="match status" value="1"/>
</dbReference>